<protein>
    <submittedName>
        <fullName evidence="1">Uncharacterized protein</fullName>
    </submittedName>
</protein>
<organism evidence="1 2">
    <name type="scientific">Eumeta variegata</name>
    <name type="common">Bagworm moth</name>
    <name type="synonym">Eumeta japonica</name>
    <dbReference type="NCBI Taxonomy" id="151549"/>
    <lineage>
        <taxon>Eukaryota</taxon>
        <taxon>Metazoa</taxon>
        <taxon>Ecdysozoa</taxon>
        <taxon>Arthropoda</taxon>
        <taxon>Hexapoda</taxon>
        <taxon>Insecta</taxon>
        <taxon>Pterygota</taxon>
        <taxon>Neoptera</taxon>
        <taxon>Endopterygota</taxon>
        <taxon>Lepidoptera</taxon>
        <taxon>Glossata</taxon>
        <taxon>Ditrysia</taxon>
        <taxon>Tineoidea</taxon>
        <taxon>Psychidae</taxon>
        <taxon>Oiketicinae</taxon>
        <taxon>Eumeta</taxon>
    </lineage>
</organism>
<dbReference type="EMBL" id="BGZK01007888">
    <property type="protein sequence ID" value="GBP06071.1"/>
    <property type="molecule type" value="Genomic_DNA"/>
</dbReference>
<gene>
    <name evidence="1" type="ORF">EVAR_71697_1</name>
</gene>
<sequence>MIVWGGPPHPRMWSAASLGHNGWNTKSLRHQHHNFASAEGSIRNQLAEILLRVTSVTSLRGCGPTLSRVPFFHASIPKSRTLNCCNSTTCYRA</sequence>
<evidence type="ECO:0000313" key="2">
    <source>
        <dbReference type="Proteomes" id="UP000299102"/>
    </source>
</evidence>
<dbReference type="Proteomes" id="UP000299102">
    <property type="component" value="Unassembled WGS sequence"/>
</dbReference>
<proteinExistence type="predicted"/>
<evidence type="ECO:0000313" key="1">
    <source>
        <dbReference type="EMBL" id="GBP06071.1"/>
    </source>
</evidence>
<keyword evidence="2" id="KW-1185">Reference proteome</keyword>
<comment type="caution">
    <text evidence="1">The sequence shown here is derived from an EMBL/GenBank/DDBJ whole genome shotgun (WGS) entry which is preliminary data.</text>
</comment>
<dbReference type="AlphaFoldDB" id="A0A4C1SYJ3"/>
<accession>A0A4C1SYJ3</accession>
<name>A0A4C1SYJ3_EUMVA</name>
<reference evidence="1 2" key="1">
    <citation type="journal article" date="2019" name="Commun. Biol.">
        <title>The bagworm genome reveals a unique fibroin gene that provides high tensile strength.</title>
        <authorList>
            <person name="Kono N."/>
            <person name="Nakamura H."/>
            <person name="Ohtoshi R."/>
            <person name="Tomita M."/>
            <person name="Numata K."/>
            <person name="Arakawa K."/>
        </authorList>
    </citation>
    <scope>NUCLEOTIDE SEQUENCE [LARGE SCALE GENOMIC DNA]</scope>
</reference>